<organism evidence="6 7">
    <name type="scientific">Phtheirospermum japonicum</name>
    <dbReference type="NCBI Taxonomy" id="374723"/>
    <lineage>
        <taxon>Eukaryota</taxon>
        <taxon>Viridiplantae</taxon>
        <taxon>Streptophyta</taxon>
        <taxon>Embryophyta</taxon>
        <taxon>Tracheophyta</taxon>
        <taxon>Spermatophyta</taxon>
        <taxon>Magnoliopsida</taxon>
        <taxon>eudicotyledons</taxon>
        <taxon>Gunneridae</taxon>
        <taxon>Pentapetalae</taxon>
        <taxon>asterids</taxon>
        <taxon>lamiids</taxon>
        <taxon>Lamiales</taxon>
        <taxon>Orobanchaceae</taxon>
        <taxon>Orobanchaceae incertae sedis</taxon>
        <taxon>Phtheirospermum</taxon>
    </lineage>
</organism>
<sequence length="170" mass="19553">MAERRRRKRLNDRLSMLRSIVPKISKMDRTSILGDTIDYTKELLHKIHKLKEENNMDETLNHINLIGINHSKKQKPNEMLVRNPTKFNVERTNHETRVEVCCMARPGLLISTLATLDALGLDIQQCVISCSNDFSLRASCNEVAEHRSLMSCEDIKEALFRNADYGGRCL</sequence>
<evidence type="ECO:0000256" key="4">
    <source>
        <dbReference type="ARBA" id="ARBA00023242"/>
    </source>
</evidence>
<evidence type="ECO:0000256" key="1">
    <source>
        <dbReference type="ARBA" id="ARBA00004123"/>
    </source>
</evidence>
<dbReference type="Pfam" id="PF22754">
    <property type="entry name" value="bHLH-TF_ACT-like_plant"/>
    <property type="match status" value="1"/>
</dbReference>
<dbReference type="PANTHER" id="PTHR31945:SF150">
    <property type="entry name" value="TRANSCRIPTION FACTOR BHLH93-LIKE"/>
    <property type="match status" value="1"/>
</dbReference>
<evidence type="ECO:0000256" key="3">
    <source>
        <dbReference type="ARBA" id="ARBA00023163"/>
    </source>
</evidence>
<evidence type="ECO:0000313" key="6">
    <source>
        <dbReference type="EMBL" id="GFP78849.1"/>
    </source>
</evidence>
<accession>A0A830B0U3</accession>
<keyword evidence="2" id="KW-0805">Transcription regulation</keyword>
<evidence type="ECO:0000259" key="5">
    <source>
        <dbReference type="PROSITE" id="PS50888"/>
    </source>
</evidence>
<dbReference type="GO" id="GO:0003700">
    <property type="term" value="F:DNA-binding transcription factor activity"/>
    <property type="evidence" value="ECO:0007669"/>
    <property type="project" value="TreeGrafter"/>
</dbReference>
<dbReference type="PROSITE" id="PS50888">
    <property type="entry name" value="BHLH"/>
    <property type="match status" value="1"/>
</dbReference>
<dbReference type="InterPro" id="IPR011598">
    <property type="entry name" value="bHLH_dom"/>
</dbReference>
<evidence type="ECO:0000313" key="7">
    <source>
        <dbReference type="Proteomes" id="UP000653305"/>
    </source>
</evidence>
<dbReference type="Pfam" id="PF00010">
    <property type="entry name" value="HLH"/>
    <property type="match status" value="1"/>
</dbReference>
<reference evidence="6" key="1">
    <citation type="submission" date="2020-07" db="EMBL/GenBank/DDBJ databases">
        <title>Ethylene signaling mediates host invasion by parasitic plants.</title>
        <authorList>
            <person name="Yoshida S."/>
        </authorList>
    </citation>
    <scope>NUCLEOTIDE SEQUENCE</scope>
    <source>
        <strain evidence="6">Okayama</strain>
    </source>
</reference>
<keyword evidence="4" id="KW-0539">Nucleus</keyword>
<dbReference type="InterPro" id="IPR054502">
    <property type="entry name" value="bHLH-TF_ACT-like_plant"/>
</dbReference>
<evidence type="ECO:0000256" key="2">
    <source>
        <dbReference type="ARBA" id="ARBA00023015"/>
    </source>
</evidence>
<feature type="domain" description="BHLH" evidence="5">
    <location>
        <begin position="1"/>
        <end position="43"/>
    </location>
</feature>
<gene>
    <name evidence="6" type="ORF">PHJA_000028400</name>
</gene>
<proteinExistence type="predicted"/>
<comment type="caution">
    <text evidence="6">The sequence shown here is derived from an EMBL/GenBank/DDBJ whole genome shotgun (WGS) entry which is preliminary data.</text>
</comment>
<dbReference type="OrthoDB" id="752464at2759"/>
<dbReference type="GO" id="GO:0043565">
    <property type="term" value="F:sequence-specific DNA binding"/>
    <property type="evidence" value="ECO:0007669"/>
    <property type="project" value="TreeGrafter"/>
</dbReference>
<dbReference type="PANTHER" id="PTHR31945">
    <property type="entry name" value="TRANSCRIPTION FACTOR SCREAM2-RELATED"/>
    <property type="match status" value="1"/>
</dbReference>
<dbReference type="GO" id="GO:0005634">
    <property type="term" value="C:nucleus"/>
    <property type="evidence" value="ECO:0007669"/>
    <property type="project" value="UniProtKB-SubCell"/>
</dbReference>
<comment type="subcellular location">
    <subcellularLocation>
        <location evidence="1">Nucleus</location>
    </subcellularLocation>
</comment>
<dbReference type="EMBL" id="BMAC01000002">
    <property type="protein sequence ID" value="GFP78849.1"/>
    <property type="molecule type" value="Genomic_DNA"/>
</dbReference>
<keyword evidence="7" id="KW-1185">Reference proteome</keyword>
<dbReference type="GO" id="GO:0046983">
    <property type="term" value="F:protein dimerization activity"/>
    <property type="evidence" value="ECO:0007669"/>
    <property type="project" value="InterPro"/>
</dbReference>
<dbReference type="InterPro" id="IPR051358">
    <property type="entry name" value="TF_AMS/ICE1/BHLH6-like"/>
</dbReference>
<dbReference type="SMART" id="SM00353">
    <property type="entry name" value="HLH"/>
    <property type="match status" value="1"/>
</dbReference>
<protein>
    <submittedName>
        <fullName evidence="6">Transcription factor bhlh93</fullName>
    </submittedName>
</protein>
<name>A0A830B0U3_9LAMI</name>
<dbReference type="SUPFAM" id="SSF47459">
    <property type="entry name" value="HLH, helix-loop-helix DNA-binding domain"/>
    <property type="match status" value="1"/>
</dbReference>
<dbReference type="Proteomes" id="UP000653305">
    <property type="component" value="Unassembled WGS sequence"/>
</dbReference>
<dbReference type="InterPro" id="IPR036638">
    <property type="entry name" value="HLH_DNA-bd_sf"/>
</dbReference>
<dbReference type="Gene3D" id="4.10.280.10">
    <property type="entry name" value="Helix-loop-helix DNA-binding domain"/>
    <property type="match status" value="1"/>
</dbReference>
<dbReference type="AlphaFoldDB" id="A0A830B0U3"/>
<keyword evidence="3" id="KW-0804">Transcription</keyword>